<feature type="compositionally biased region" description="Basic and acidic residues" evidence="4">
    <location>
        <begin position="158"/>
        <end position="171"/>
    </location>
</feature>
<dbReference type="STRING" id="34475.A0A4Y9Y238"/>
<keyword evidence="3" id="KW-0677">Repeat</keyword>
<accession>A0A4Y9Y238</accession>
<dbReference type="InterPro" id="IPR032675">
    <property type="entry name" value="LRR_dom_sf"/>
</dbReference>
<dbReference type="InterPro" id="IPR001932">
    <property type="entry name" value="PPM-type_phosphatase-like_dom"/>
</dbReference>
<dbReference type="PROSITE" id="PS51450">
    <property type="entry name" value="LRR"/>
    <property type="match status" value="3"/>
</dbReference>
<dbReference type="Pfam" id="PF23010">
    <property type="entry name" value="RA_3"/>
    <property type="match status" value="1"/>
</dbReference>
<dbReference type="GO" id="GO:0009190">
    <property type="term" value="P:cyclic nucleotide biosynthetic process"/>
    <property type="evidence" value="ECO:0007669"/>
    <property type="project" value="InterPro"/>
</dbReference>
<dbReference type="PROSITE" id="PS50125">
    <property type="entry name" value="GUANYLATE_CYCLASE_2"/>
    <property type="match status" value="1"/>
</dbReference>
<dbReference type="InterPro" id="IPR003591">
    <property type="entry name" value="Leu-rich_rpt_typical-subtyp"/>
</dbReference>
<evidence type="ECO:0000313" key="8">
    <source>
        <dbReference type="Proteomes" id="UP000298390"/>
    </source>
</evidence>
<dbReference type="CDD" id="cd00143">
    <property type="entry name" value="PP2Cc"/>
    <property type="match status" value="1"/>
</dbReference>
<proteinExistence type="predicted"/>
<dbReference type="InterPro" id="IPR001611">
    <property type="entry name" value="Leu-rich_rpt"/>
</dbReference>
<dbReference type="Pfam" id="PF13855">
    <property type="entry name" value="LRR_8"/>
    <property type="match status" value="1"/>
</dbReference>
<sequence>MRPPTSLADNLAIAPWTAPDEDEQAPLPPPKPRGFISQKSSFASFSMSRQPSTSTLSLSPPAVRGPQHERLQHARRPVPRAHAAQVQVYPQHLLQHHEDKAFAEPPALRRASLRRVRAPPSSSGAITLTPLSIRGKLKGKKRAVERSPDSPVPEDASSEFKLDTDLDRMDGIIDPSLLPSAPDSGSPRSAAFDQSASDGSSINRSLGASSSNIFSNPFLPAPQRTLAPNGTVFDGRKISPTTRPPEFLDDSPAWTAPESWAVEKEGEEQNAHRGRAKRKRRHRTTLSTIGRPAQQPTRYKIRIYRANGTYHVVACELNITVAMLIPELNKKLSLDPDREPHSLYLKERERVLAMTEKPANIVRRRLEQAGYDEADGLEELGADDLAFLMKFEYKSNVLGPLPDDLHVDTFDLIDLTGRSLRTVPVLLYPHADAIFHLNLSRNPMLEIPLDFIQASDLDEAALDRIPDLRSLKVQNNRMEKLPWYFPRLRHLKDLNVSNNKFRTLPTVVTQLTKLVDLDISFNMLEKLPEDIGLLEALERLIIVGNQVSEFPATCSRLSNLKMLDCRRNHITDLAIMTALPKVEQIFADHNSVHALDLSFGPCLRQLDASHNDITQLTVLPGPIGQPYALTSLDISHAKLSALDERALAQLTALETLRIDHNSIRYIPDSLGNLTHLLHLSCSNNQLRALPSTIGNLQRLETLEVHNNSLAELPPTLWNCASLQLINATSNLLGSWRVAPAHNVAHIASLASQGAGDSDMVTPPPRSASLPDRKASGSSASTNSSRALPPIVYSLERLYLGENRMTDENLQTVSLLQGLQILNLSFNDIQEIPASFFRSMTNLEELYLSGNKLSAIPTEDLNRLTKLHVLFLNGNKLQTLPQELGKLSNLTVLDVGSNILKYNIFNWEFDWNWNFNKNLQYLNLSGNKRLEIRTDLGHIKDDERRKFLADFSGLTQLRVLGLIDITVTNGAMIPDENEDRRVRTSLSEVNGMAYGIADTLGFTEHLNMLDLVQPNFRGSEDEAIFAMFGRSSHIGNNHYINSYLRNRFLEVYSSEMDRLKPEKWEDISDALRRTFLKLNRHLHDYLYSTSGRKMSHVSTSTAVRDITNKRSGASGIVLHLDGRTLYVANIGRSLAVISRGGDAELLSRCHDPFDRQETLRIRSAEGWVAPKGAVNDEIDVSRSFGFYNLLPVVNARPYVTKWELSEQDEFVIVGNSGLWDHVSYQTAVDIARTERGDPMIAAQKLRDLAISHGADGTTVGTTMIMVIAVSDLFKGPARSRQPTMESIIDTEAYLSSKRRRRDEHINNRDISRLDGEIPAPTGHLAMVFTDIRNSTHLWEVNAGMPTAIVLHNNLLRRLLRRCGGYEVKTEGDAFMCSFPTALAALWFCLSVQTQLLQVDWPLEILECEDGKEIYDQGGKLVARGLSVRMGIHCGIPVCEPDPVTGRMDYFGPMVNRSARIEGAAAGGQIMCSADVVREINARILETEPETEYSHLQPSQAVEAIRNSGIVVVPVGQVKLKGLEVPETLSLVYPRDLSGRQSLVKTDANPSASRVQFSVNQMRELAMLCVRLEMLSSGRPLCSASASGGSAASDTSSSHNFDPRALLPVMDKASDTDLMFLLDSLATRIENALTRISIQHLGALQSQLPPGDVDRDWLSQLLAIISPLTSLAS</sequence>
<feature type="region of interest" description="Disordered" evidence="4">
    <location>
        <begin position="219"/>
        <end position="284"/>
    </location>
</feature>
<dbReference type="Gene3D" id="3.60.40.10">
    <property type="entry name" value="PPM-type phosphatase domain"/>
    <property type="match status" value="1"/>
</dbReference>
<reference evidence="7 8" key="1">
    <citation type="submission" date="2019-01" db="EMBL/GenBank/DDBJ databases">
        <title>Genome sequencing of the rare red list fungi Fomitopsis rosea.</title>
        <authorList>
            <person name="Buettner E."/>
            <person name="Kellner H."/>
        </authorList>
    </citation>
    <scope>NUCLEOTIDE SEQUENCE [LARGE SCALE GENOMIC DNA]</scope>
    <source>
        <strain evidence="7 8">DSM 105464</strain>
    </source>
</reference>
<dbReference type="InterPro" id="IPR036457">
    <property type="entry name" value="PPM-type-like_dom_sf"/>
</dbReference>
<keyword evidence="1" id="KW-0433">Leucine-rich repeat</keyword>
<dbReference type="InterPro" id="IPR029787">
    <property type="entry name" value="Nucleotide_cyclase"/>
</dbReference>
<dbReference type="GO" id="GO:0046872">
    <property type="term" value="F:metal ion binding"/>
    <property type="evidence" value="ECO:0007669"/>
    <property type="project" value="UniProtKB-KW"/>
</dbReference>
<organism evidence="7 8">
    <name type="scientific">Rhodofomes roseus</name>
    <dbReference type="NCBI Taxonomy" id="34475"/>
    <lineage>
        <taxon>Eukaryota</taxon>
        <taxon>Fungi</taxon>
        <taxon>Dikarya</taxon>
        <taxon>Basidiomycota</taxon>
        <taxon>Agaricomycotina</taxon>
        <taxon>Agaricomycetes</taxon>
        <taxon>Polyporales</taxon>
        <taxon>Rhodofomes</taxon>
    </lineage>
</organism>
<gene>
    <name evidence="7" type="ORF">EVJ58_g7907</name>
</gene>
<name>A0A4Y9Y238_9APHY</name>
<keyword evidence="2" id="KW-0479">Metal-binding</keyword>
<dbReference type="PANTHER" id="PTHR48051:SF46">
    <property type="entry name" value="LEUCINE RICH REPEAT-CONTAINING DOMAIN PROTEIN"/>
    <property type="match status" value="1"/>
</dbReference>
<dbReference type="Gene3D" id="3.30.70.1230">
    <property type="entry name" value="Nucleotide cyclase"/>
    <property type="match status" value="1"/>
</dbReference>
<feature type="region of interest" description="Disordered" evidence="4">
    <location>
        <begin position="113"/>
        <end position="204"/>
    </location>
</feature>
<feature type="compositionally biased region" description="Basic residues" evidence="4">
    <location>
        <begin position="272"/>
        <end position="284"/>
    </location>
</feature>
<feature type="region of interest" description="Disordered" evidence="4">
    <location>
        <begin position="1"/>
        <end position="84"/>
    </location>
</feature>
<dbReference type="SUPFAM" id="SSF52058">
    <property type="entry name" value="L domain-like"/>
    <property type="match status" value="2"/>
</dbReference>
<evidence type="ECO:0000256" key="1">
    <source>
        <dbReference type="ARBA" id="ARBA00022614"/>
    </source>
</evidence>
<dbReference type="SMART" id="SM00365">
    <property type="entry name" value="LRR_SD22"/>
    <property type="match status" value="4"/>
</dbReference>
<dbReference type="Pfam" id="PF00481">
    <property type="entry name" value="PP2C"/>
    <property type="match status" value="1"/>
</dbReference>
<dbReference type="EMBL" id="SEKV01000543">
    <property type="protein sequence ID" value="TFY55988.1"/>
    <property type="molecule type" value="Genomic_DNA"/>
</dbReference>
<feature type="compositionally biased region" description="Low complexity" evidence="4">
    <location>
        <begin position="775"/>
        <end position="784"/>
    </location>
</feature>
<dbReference type="GO" id="GO:0005737">
    <property type="term" value="C:cytoplasm"/>
    <property type="evidence" value="ECO:0007669"/>
    <property type="project" value="TreeGrafter"/>
</dbReference>
<dbReference type="Pfam" id="PF00211">
    <property type="entry name" value="Guanylate_cyc"/>
    <property type="match status" value="1"/>
</dbReference>
<dbReference type="CDD" id="cd07302">
    <property type="entry name" value="CHD"/>
    <property type="match status" value="1"/>
</dbReference>
<dbReference type="Proteomes" id="UP000298390">
    <property type="component" value="Unassembled WGS sequence"/>
</dbReference>
<dbReference type="SMART" id="SM00044">
    <property type="entry name" value="CYCc"/>
    <property type="match status" value="1"/>
</dbReference>
<dbReference type="Gene3D" id="3.80.10.10">
    <property type="entry name" value="Ribonuclease Inhibitor"/>
    <property type="match status" value="3"/>
</dbReference>
<dbReference type="InterPro" id="IPR055071">
    <property type="entry name" value="RA_PHLPP-like"/>
</dbReference>
<dbReference type="GO" id="GO:0035556">
    <property type="term" value="P:intracellular signal transduction"/>
    <property type="evidence" value="ECO:0007669"/>
    <property type="project" value="InterPro"/>
</dbReference>
<dbReference type="InterPro" id="IPR055414">
    <property type="entry name" value="LRR_R13L4/SHOC2-like"/>
</dbReference>
<evidence type="ECO:0000256" key="4">
    <source>
        <dbReference type="SAM" id="MobiDB-lite"/>
    </source>
</evidence>
<dbReference type="Pfam" id="PF23598">
    <property type="entry name" value="LRR_14"/>
    <property type="match status" value="1"/>
</dbReference>
<feature type="domain" description="PPM-type phosphatase" evidence="6">
    <location>
        <begin position="992"/>
        <end position="1268"/>
    </location>
</feature>
<dbReference type="SMART" id="SM00369">
    <property type="entry name" value="LRR_TYP"/>
    <property type="match status" value="10"/>
</dbReference>
<dbReference type="CDD" id="cd17214">
    <property type="entry name" value="RA_CYR1_like"/>
    <property type="match status" value="1"/>
</dbReference>
<comment type="caution">
    <text evidence="7">The sequence shown here is derived from an EMBL/GenBank/DDBJ whole genome shotgun (WGS) entry which is preliminary data.</text>
</comment>
<dbReference type="InterPro" id="IPR001054">
    <property type="entry name" value="A/G_cyclase"/>
</dbReference>
<dbReference type="SUPFAM" id="SSF81606">
    <property type="entry name" value="PP2C-like"/>
    <property type="match status" value="1"/>
</dbReference>
<dbReference type="PANTHER" id="PTHR48051">
    <property type="match status" value="1"/>
</dbReference>
<dbReference type="SUPFAM" id="SSF55073">
    <property type="entry name" value="Nucleotide cyclase"/>
    <property type="match status" value="1"/>
</dbReference>
<feature type="compositionally biased region" description="Basic and acidic residues" evidence="4">
    <location>
        <begin position="261"/>
        <end position="271"/>
    </location>
</feature>
<evidence type="ECO:0000259" key="6">
    <source>
        <dbReference type="PROSITE" id="PS51746"/>
    </source>
</evidence>
<evidence type="ECO:0000259" key="5">
    <source>
        <dbReference type="PROSITE" id="PS50125"/>
    </source>
</evidence>
<evidence type="ECO:0000256" key="3">
    <source>
        <dbReference type="ARBA" id="ARBA00022737"/>
    </source>
</evidence>
<dbReference type="SMART" id="SM00332">
    <property type="entry name" value="PP2Cc"/>
    <property type="match status" value="1"/>
</dbReference>
<evidence type="ECO:0000256" key="2">
    <source>
        <dbReference type="ARBA" id="ARBA00022723"/>
    </source>
</evidence>
<dbReference type="PROSITE" id="PS51746">
    <property type="entry name" value="PPM_2"/>
    <property type="match status" value="1"/>
</dbReference>
<evidence type="ECO:0000313" key="7">
    <source>
        <dbReference type="EMBL" id="TFY55988.1"/>
    </source>
</evidence>
<dbReference type="SMART" id="SM00364">
    <property type="entry name" value="LRR_BAC"/>
    <property type="match status" value="11"/>
</dbReference>
<feature type="domain" description="Guanylate cyclase" evidence="5">
    <location>
        <begin position="1324"/>
        <end position="1460"/>
    </location>
</feature>
<evidence type="ECO:0008006" key="9">
    <source>
        <dbReference type="Google" id="ProtNLM"/>
    </source>
</evidence>
<feature type="compositionally biased region" description="Polar residues" evidence="4">
    <location>
        <begin position="192"/>
        <end position="204"/>
    </location>
</feature>
<feature type="region of interest" description="Disordered" evidence="4">
    <location>
        <begin position="753"/>
        <end position="784"/>
    </location>
</feature>
<dbReference type="InterPro" id="IPR050216">
    <property type="entry name" value="LRR_domain-containing"/>
</dbReference>
<feature type="compositionally biased region" description="Low complexity" evidence="4">
    <location>
        <begin position="37"/>
        <end position="61"/>
    </location>
</feature>
<protein>
    <recommendedName>
        <fullName evidence="9">Adenylate cyclase</fullName>
    </recommendedName>
</protein>